<dbReference type="OrthoDB" id="5396420at2759"/>
<dbReference type="Pfam" id="PF07859">
    <property type="entry name" value="Abhydrolase_3"/>
    <property type="match status" value="1"/>
</dbReference>
<name>A0A1L9SE09_9EURO</name>
<feature type="region of interest" description="Disordered" evidence="1">
    <location>
        <begin position="270"/>
        <end position="291"/>
    </location>
</feature>
<dbReference type="STRING" id="1073090.A0A1L9SE09"/>
<evidence type="ECO:0000313" key="4">
    <source>
        <dbReference type="Proteomes" id="UP000184188"/>
    </source>
</evidence>
<dbReference type="SUPFAM" id="SSF53474">
    <property type="entry name" value="alpha/beta-Hydrolases"/>
    <property type="match status" value="1"/>
</dbReference>
<feature type="domain" description="Alpha/beta hydrolase fold-3" evidence="2">
    <location>
        <begin position="108"/>
        <end position="170"/>
    </location>
</feature>
<sequence length="402" mass="44439">MSFPELRSVFFRLSRTRPVVRSASQPLTRANVILYLPPGPLFRSSSHPENEEHGRINRILGPDPAHLLASTTSSTVVTVNYRLGAIDRGTVCPSEEPAAQQPTKPAVYKYPTPIHDTLAGLDWVAQNLQPAQLCVLGTHVGGSLALMLALTEAQTVSAVAAIEPVCDWAGLDEYCTAIAPAETPTERQRRGRFIAPPDLVPLLQARETLFDTPERYFDAFASPILFLRSPGKGVPRSTPRYMTGAEYPRPVLVPPPQADRHQDLQTNHMPEDLDGEIGASSEQDSERITRRRKALSRWPPYGLDYGLEQATYSPHAGIRRLEVTLPRVRIYTGSNELPRDKKARTTSTVLAQQAEEMVSVMRRACFFGREKGFGDERVQLGRVEDVAEAAGCHALYQLSHAS</sequence>
<dbReference type="InterPro" id="IPR013094">
    <property type="entry name" value="AB_hydrolase_3"/>
</dbReference>
<dbReference type="InterPro" id="IPR029058">
    <property type="entry name" value="AB_hydrolase_fold"/>
</dbReference>
<reference evidence="4" key="1">
    <citation type="journal article" date="2017" name="Genome Biol.">
        <title>Comparative genomics reveals high biological diversity and specific adaptations in the industrially and medically important fungal genus Aspergillus.</title>
        <authorList>
            <person name="de Vries R.P."/>
            <person name="Riley R."/>
            <person name="Wiebenga A."/>
            <person name="Aguilar-Osorio G."/>
            <person name="Amillis S."/>
            <person name="Uchima C.A."/>
            <person name="Anderluh G."/>
            <person name="Asadollahi M."/>
            <person name="Askin M."/>
            <person name="Barry K."/>
            <person name="Battaglia E."/>
            <person name="Bayram O."/>
            <person name="Benocci T."/>
            <person name="Braus-Stromeyer S.A."/>
            <person name="Caldana C."/>
            <person name="Canovas D."/>
            <person name="Cerqueira G.C."/>
            <person name="Chen F."/>
            <person name="Chen W."/>
            <person name="Choi C."/>
            <person name="Clum A."/>
            <person name="Dos Santos R.A."/>
            <person name="Damasio A.R."/>
            <person name="Diallinas G."/>
            <person name="Emri T."/>
            <person name="Fekete E."/>
            <person name="Flipphi M."/>
            <person name="Freyberg S."/>
            <person name="Gallo A."/>
            <person name="Gournas C."/>
            <person name="Habgood R."/>
            <person name="Hainaut M."/>
            <person name="Harispe M.L."/>
            <person name="Henrissat B."/>
            <person name="Hilden K.S."/>
            <person name="Hope R."/>
            <person name="Hossain A."/>
            <person name="Karabika E."/>
            <person name="Karaffa L."/>
            <person name="Karanyi Z."/>
            <person name="Krasevec N."/>
            <person name="Kuo A."/>
            <person name="Kusch H."/>
            <person name="LaButti K."/>
            <person name="Lagendijk E.L."/>
            <person name="Lapidus A."/>
            <person name="Levasseur A."/>
            <person name="Lindquist E."/>
            <person name="Lipzen A."/>
            <person name="Logrieco A.F."/>
            <person name="MacCabe A."/>
            <person name="Maekelae M.R."/>
            <person name="Malavazi I."/>
            <person name="Melin P."/>
            <person name="Meyer V."/>
            <person name="Mielnichuk N."/>
            <person name="Miskei M."/>
            <person name="Molnar A.P."/>
            <person name="Mule G."/>
            <person name="Ngan C.Y."/>
            <person name="Orejas M."/>
            <person name="Orosz E."/>
            <person name="Ouedraogo J.P."/>
            <person name="Overkamp K.M."/>
            <person name="Park H.-S."/>
            <person name="Perrone G."/>
            <person name="Piumi F."/>
            <person name="Punt P.J."/>
            <person name="Ram A.F."/>
            <person name="Ramon A."/>
            <person name="Rauscher S."/>
            <person name="Record E."/>
            <person name="Riano-Pachon D.M."/>
            <person name="Robert V."/>
            <person name="Roehrig J."/>
            <person name="Ruller R."/>
            <person name="Salamov A."/>
            <person name="Salih N.S."/>
            <person name="Samson R.A."/>
            <person name="Sandor E."/>
            <person name="Sanguinetti M."/>
            <person name="Schuetze T."/>
            <person name="Sepcic K."/>
            <person name="Shelest E."/>
            <person name="Sherlock G."/>
            <person name="Sophianopoulou V."/>
            <person name="Squina F.M."/>
            <person name="Sun H."/>
            <person name="Susca A."/>
            <person name="Todd R.B."/>
            <person name="Tsang A."/>
            <person name="Unkles S.E."/>
            <person name="van de Wiele N."/>
            <person name="van Rossen-Uffink D."/>
            <person name="Oliveira J.V."/>
            <person name="Vesth T.C."/>
            <person name="Visser J."/>
            <person name="Yu J.-H."/>
            <person name="Zhou M."/>
            <person name="Andersen M.R."/>
            <person name="Archer D.B."/>
            <person name="Baker S.E."/>
            <person name="Benoit I."/>
            <person name="Brakhage A.A."/>
            <person name="Braus G.H."/>
            <person name="Fischer R."/>
            <person name="Frisvad J.C."/>
            <person name="Goldman G.H."/>
            <person name="Houbraken J."/>
            <person name="Oakley B."/>
            <person name="Pocsi I."/>
            <person name="Scazzocchio C."/>
            <person name="Seiboth B."/>
            <person name="vanKuyk P.A."/>
            <person name="Wortman J."/>
            <person name="Dyer P.S."/>
            <person name="Grigoriev I.V."/>
        </authorList>
    </citation>
    <scope>NUCLEOTIDE SEQUENCE [LARGE SCALE GENOMIC DNA]</scope>
    <source>
        <strain evidence="4">CBS 506.65</strain>
    </source>
</reference>
<dbReference type="GeneID" id="34613534"/>
<evidence type="ECO:0000256" key="1">
    <source>
        <dbReference type="SAM" id="MobiDB-lite"/>
    </source>
</evidence>
<keyword evidence="4" id="KW-1185">Reference proteome</keyword>
<gene>
    <name evidence="3" type="ORF">ASPZODRAFT_17653</name>
</gene>
<accession>A0A1L9SE09</accession>
<dbReference type="GO" id="GO:0016787">
    <property type="term" value="F:hydrolase activity"/>
    <property type="evidence" value="ECO:0007669"/>
    <property type="project" value="InterPro"/>
</dbReference>
<protein>
    <recommendedName>
        <fullName evidence="2">Alpha/beta hydrolase fold-3 domain-containing protein</fullName>
    </recommendedName>
</protein>
<organism evidence="3 4">
    <name type="scientific">Penicilliopsis zonata CBS 506.65</name>
    <dbReference type="NCBI Taxonomy" id="1073090"/>
    <lineage>
        <taxon>Eukaryota</taxon>
        <taxon>Fungi</taxon>
        <taxon>Dikarya</taxon>
        <taxon>Ascomycota</taxon>
        <taxon>Pezizomycotina</taxon>
        <taxon>Eurotiomycetes</taxon>
        <taxon>Eurotiomycetidae</taxon>
        <taxon>Eurotiales</taxon>
        <taxon>Aspergillaceae</taxon>
        <taxon>Penicilliopsis</taxon>
    </lineage>
</organism>
<evidence type="ECO:0000313" key="3">
    <source>
        <dbReference type="EMBL" id="OJJ45436.1"/>
    </source>
</evidence>
<proteinExistence type="predicted"/>
<dbReference type="RefSeq" id="XP_022579946.1">
    <property type="nucleotide sequence ID" value="XM_022727070.1"/>
</dbReference>
<evidence type="ECO:0000259" key="2">
    <source>
        <dbReference type="Pfam" id="PF07859"/>
    </source>
</evidence>
<dbReference type="VEuPathDB" id="FungiDB:ASPZODRAFT_17653"/>
<dbReference type="Gene3D" id="3.40.50.1820">
    <property type="entry name" value="alpha/beta hydrolase"/>
    <property type="match status" value="1"/>
</dbReference>
<dbReference type="EMBL" id="KV878345">
    <property type="protein sequence ID" value="OJJ45436.1"/>
    <property type="molecule type" value="Genomic_DNA"/>
</dbReference>
<dbReference type="Proteomes" id="UP000184188">
    <property type="component" value="Unassembled WGS sequence"/>
</dbReference>
<dbReference type="AlphaFoldDB" id="A0A1L9SE09"/>